<dbReference type="Gene3D" id="4.10.1080.10">
    <property type="entry name" value="TSP type-3 repeat"/>
    <property type="match status" value="1"/>
</dbReference>
<sequence>MSPTAFSTVGSAAPRPPRPAGAAACSTRSARARSTSRSLSRSTGWAYSFRSGDRDGLREVVCHGQEFGKGRAQGQPRRKPSCVAWVAFRSLLRLSKGGYSRDGSPQMMIFRRGVVARALFVSLALLFLIPCTAAADQGSFWIVPGGGIVWLPNEFLVKPSRPEFGGILGARLSPNWALEAHGTYIKSPGIRPGVSSLSVSHLDGNLTWFLSSDQTVSPYLTAGAGFAYFRRIGASGGTNRLDFGGGLGFRFAMSERTSFRIEGRDLTYKVLIHPTGPEKYRHHPETFAGISFSFGGAPKDEDRDGVPDKVDRCPGTPAGVRVDASGCGFDSDNDGVFDGIDACNGTPQGAVVDARGCPVDSDKDGIPDGLDRCADTPAGATVDASGCPHDADEDKVYDGIDQCPGTPKGCVVNTNGCPTDADQDGVCDGLDECPETPANAKVDRTGCPIIVSDRETQLLETGMIRLQDINFATGKAEIREESRAILDEVGGILARWPDLRIEIGGHTDSRGTAARNLKLSKARAQAVLAYITEKFLELDPDQFTAVGYGASRPIADNKTELGRAKNRRVEFKVLNKDVLRREKTQQRLVPKE</sequence>
<comment type="caution">
    <text evidence="14">The sequence shown here is derived from an EMBL/GenBank/DDBJ whole genome shotgun (WGS) entry which is preliminary data.</text>
</comment>
<proteinExistence type="predicted"/>
<evidence type="ECO:0000256" key="8">
    <source>
        <dbReference type="ARBA" id="ARBA00023136"/>
    </source>
</evidence>
<feature type="transmembrane region" description="Helical" evidence="12">
    <location>
        <begin position="114"/>
        <end position="135"/>
    </location>
</feature>
<dbReference type="Gene3D" id="2.40.160.20">
    <property type="match status" value="1"/>
</dbReference>
<dbReference type="Pfam" id="PF02412">
    <property type="entry name" value="TSP_3"/>
    <property type="match status" value="2"/>
</dbReference>
<dbReference type="Proteomes" id="UP000317366">
    <property type="component" value="Unassembled WGS sequence"/>
</dbReference>
<name>A0A538TDS9_UNCEI</name>
<evidence type="ECO:0000256" key="7">
    <source>
        <dbReference type="ARBA" id="ARBA00023114"/>
    </source>
</evidence>
<evidence type="ECO:0000256" key="6">
    <source>
        <dbReference type="ARBA" id="ARBA00023065"/>
    </source>
</evidence>
<keyword evidence="12" id="KW-1133">Transmembrane helix</keyword>
<dbReference type="EMBL" id="VBOX01000090">
    <property type="protein sequence ID" value="TMQ61790.1"/>
    <property type="molecule type" value="Genomic_DNA"/>
</dbReference>
<keyword evidence="3" id="KW-1134">Transmembrane beta strand</keyword>
<dbReference type="SUPFAM" id="SSF103647">
    <property type="entry name" value="TSP type-3 repeat"/>
    <property type="match status" value="2"/>
</dbReference>
<feature type="domain" description="OmpA-like" evidence="13">
    <location>
        <begin position="458"/>
        <end position="577"/>
    </location>
</feature>
<evidence type="ECO:0000313" key="15">
    <source>
        <dbReference type="Proteomes" id="UP000317366"/>
    </source>
</evidence>
<dbReference type="InterPro" id="IPR036737">
    <property type="entry name" value="OmpA-like_sf"/>
</dbReference>
<gene>
    <name evidence="14" type="ORF">E6K77_09365</name>
</gene>
<dbReference type="Pfam" id="PF00691">
    <property type="entry name" value="OmpA"/>
    <property type="match status" value="1"/>
</dbReference>
<keyword evidence="8 10" id="KW-0472">Membrane</keyword>
<keyword evidence="2" id="KW-0813">Transport</keyword>
<evidence type="ECO:0000256" key="5">
    <source>
        <dbReference type="ARBA" id="ARBA00022729"/>
    </source>
</evidence>
<keyword evidence="6" id="KW-0406">Ion transport</keyword>
<feature type="region of interest" description="Disordered" evidence="11">
    <location>
        <begin position="1"/>
        <end position="37"/>
    </location>
</feature>
<organism evidence="14 15">
    <name type="scientific">Eiseniibacteriota bacterium</name>
    <dbReference type="NCBI Taxonomy" id="2212470"/>
    <lineage>
        <taxon>Bacteria</taxon>
        <taxon>Candidatus Eiseniibacteriota</taxon>
    </lineage>
</organism>
<evidence type="ECO:0000256" key="9">
    <source>
        <dbReference type="ARBA" id="ARBA00023237"/>
    </source>
</evidence>
<feature type="compositionally biased region" description="Low complexity" evidence="11">
    <location>
        <begin position="20"/>
        <end position="37"/>
    </location>
</feature>
<dbReference type="SUPFAM" id="SSF56925">
    <property type="entry name" value="OMPA-like"/>
    <property type="match status" value="1"/>
</dbReference>
<evidence type="ECO:0000256" key="11">
    <source>
        <dbReference type="SAM" id="MobiDB-lite"/>
    </source>
</evidence>
<evidence type="ECO:0000256" key="4">
    <source>
        <dbReference type="ARBA" id="ARBA00022692"/>
    </source>
</evidence>
<dbReference type="InterPro" id="IPR003367">
    <property type="entry name" value="Thrombospondin_3-like_rpt"/>
</dbReference>
<dbReference type="CDD" id="cd07185">
    <property type="entry name" value="OmpA_C-like"/>
    <property type="match status" value="1"/>
</dbReference>
<evidence type="ECO:0000256" key="10">
    <source>
        <dbReference type="PROSITE-ProRule" id="PRU00473"/>
    </source>
</evidence>
<accession>A0A538TDS9</accession>
<dbReference type="GO" id="GO:0009279">
    <property type="term" value="C:cell outer membrane"/>
    <property type="evidence" value="ECO:0007669"/>
    <property type="project" value="UniProtKB-SubCell"/>
</dbReference>
<dbReference type="GO" id="GO:0007155">
    <property type="term" value="P:cell adhesion"/>
    <property type="evidence" value="ECO:0007669"/>
    <property type="project" value="InterPro"/>
</dbReference>
<reference evidence="14 15" key="1">
    <citation type="journal article" date="2019" name="Nat. Microbiol.">
        <title>Mediterranean grassland soil C-N compound turnover is dependent on rainfall and depth, and is mediated by genomically divergent microorganisms.</title>
        <authorList>
            <person name="Diamond S."/>
            <person name="Andeer P.F."/>
            <person name="Li Z."/>
            <person name="Crits-Christoph A."/>
            <person name="Burstein D."/>
            <person name="Anantharaman K."/>
            <person name="Lane K.R."/>
            <person name="Thomas B.C."/>
            <person name="Pan C."/>
            <person name="Northen T.R."/>
            <person name="Banfield J.F."/>
        </authorList>
    </citation>
    <scope>NUCLEOTIDE SEQUENCE [LARGE SCALE GENOMIC DNA]</scope>
    <source>
        <strain evidence="14">WS_7</strain>
    </source>
</reference>
<dbReference type="Gene3D" id="3.30.1330.60">
    <property type="entry name" value="OmpA-like domain"/>
    <property type="match status" value="1"/>
</dbReference>
<dbReference type="InterPro" id="IPR006664">
    <property type="entry name" value="OMP_bac"/>
</dbReference>
<evidence type="ECO:0000256" key="1">
    <source>
        <dbReference type="ARBA" id="ARBA00004571"/>
    </source>
</evidence>
<evidence type="ECO:0000256" key="2">
    <source>
        <dbReference type="ARBA" id="ARBA00022448"/>
    </source>
</evidence>
<evidence type="ECO:0000259" key="13">
    <source>
        <dbReference type="PROSITE" id="PS51123"/>
    </source>
</evidence>
<keyword evidence="4 12" id="KW-0812">Transmembrane</keyword>
<keyword evidence="9" id="KW-0998">Cell outer membrane</keyword>
<keyword evidence="7" id="KW-0626">Porin</keyword>
<dbReference type="PRINTS" id="PR01021">
    <property type="entry name" value="OMPADOMAIN"/>
</dbReference>
<dbReference type="Pfam" id="PF13505">
    <property type="entry name" value="OMP_b-brl"/>
    <property type="match status" value="1"/>
</dbReference>
<dbReference type="InterPro" id="IPR050330">
    <property type="entry name" value="Bact_OuterMem_StrucFunc"/>
</dbReference>
<evidence type="ECO:0000256" key="12">
    <source>
        <dbReference type="SAM" id="Phobius"/>
    </source>
</evidence>
<comment type="subcellular location">
    <subcellularLocation>
        <location evidence="1">Cell outer membrane</location>
        <topology evidence="1">Multi-pass membrane protein</topology>
    </subcellularLocation>
</comment>
<dbReference type="InterPro" id="IPR006665">
    <property type="entry name" value="OmpA-like"/>
</dbReference>
<keyword evidence="5" id="KW-0732">Signal</keyword>
<evidence type="ECO:0000313" key="14">
    <source>
        <dbReference type="EMBL" id="TMQ61790.1"/>
    </source>
</evidence>
<dbReference type="GO" id="GO:0046930">
    <property type="term" value="C:pore complex"/>
    <property type="evidence" value="ECO:0007669"/>
    <property type="project" value="UniProtKB-KW"/>
</dbReference>
<dbReference type="InterPro" id="IPR028974">
    <property type="entry name" value="TSP_type-3_rpt"/>
</dbReference>
<dbReference type="PROSITE" id="PS51123">
    <property type="entry name" value="OMPA_2"/>
    <property type="match status" value="1"/>
</dbReference>
<dbReference type="InterPro" id="IPR011250">
    <property type="entry name" value="OMP/PagP_B-barrel"/>
</dbReference>
<evidence type="ECO:0000256" key="3">
    <source>
        <dbReference type="ARBA" id="ARBA00022452"/>
    </source>
</evidence>
<feature type="compositionally biased region" description="Polar residues" evidence="11">
    <location>
        <begin position="1"/>
        <end position="10"/>
    </location>
</feature>
<dbReference type="PANTHER" id="PTHR30329:SF21">
    <property type="entry name" value="LIPOPROTEIN YIAD-RELATED"/>
    <property type="match status" value="1"/>
</dbReference>
<dbReference type="GO" id="GO:0005509">
    <property type="term" value="F:calcium ion binding"/>
    <property type="evidence" value="ECO:0007669"/>
    <property type="project" value="InterPro"/>
</dbReference>
<protein>
    <recommendedName>
        <fullName evidence="13">OmpA-like domain-containing protein</fullName>
    </recommendedName>
</protein>
<dbReference type="PANTHER" id="PTHR30329">
    <property type="entry name" value="STATOR ELEMENT OF FLAGELLAR MOTOR COMPLEX"/>
    <property type="match status" value="1"/>
</dbReference>
<dbReference type="SUPFAM" id="SSF103088">
    <property type="entry name" value="OmpA-like"/>
    <property type="match status" value="1"/>
</dbReference>
<dbReference type="GO" id="GO:0015288">
    <property type="term" value="F:porin activity"/>
    <property type="evidence" value="ECO:0007669"/>
    <property type="project" value="UniProtKB-KW"/>
</dbReference>
<dbReference type="GO" id="GO:0006811">
    <property type="term" value="P:monoatomic ion transport"/>
    <property type="evidence" value="ECO:0007669"/>
    <property type="project" value="UniProtKB-KW"/>
</dbReference>
<dbReference type="InterPro" id="IPR027385">
    <property type="entry name" value="Beta-barrel_OMP"/>
</dbReference>
<dbReference type="AlphaFoldDB" id="A0A538TDS9"/>